<evidence type="ECO:0000313" key="2">
    <source>
        <dbReference type="Proteomes" id="UP000076722"/>
    </source>
</evidence>
<sequence>MGRRTGLDLESSRLKTTFGMKVKIQDHLIICLPLRSSTSPSRALNSFLNSRLFSPSSRCLASVSVQMGAYALGVLALLRPEGLPRRVLTL</sequence>
<feature type="non-terminal residue" evidence="1">
    <location>
        <position position="90"/>
    </location>
</feature>
<name>A0A164UZ54_9AGAM</name>
<reference evidence="1 2" key="1">
    <citation type="journal article" date="2016" name="Mol. Biol. Evol.">
        <title>Comparative Genomics of Early-Diverging Mushroom-Forming Fungi Provides Insights into the Origins of Lignocellulose Decay Capabilities.</title>
        <authorList>
            <person name="Nagy L.G."/>
            <person name="Riley R."/>
            <person name="Tritt A."/>
            <person name="Adam C."/>
            <person name="Daum C."/>
            <person name="Floudas D."/>
            <person name="Sun H."/>
            <person name="Yadav J.S."/>
            <person name="Pangilinan J."/>
            <person name="Larsson K.H."/>
            <person name="Matsuura K."/>
            <person name="Barry K."/>
            <person name="Labutti K."/>
            <person name="Kuo R."/>
            <person name="Ohm R.A."/>
            <person name="Bhattacharya S.S."/>
            <person name="Shirouzu T."/>
            <person name="Yoshinaga Y."/>
            <person name="Martin F.M."/>
            <person name="Grigoriev I.V."/>
            <person name="Hibbett D.S."/>
        </authorList>
    </citation>
    <scope>NUCLEOTIDE SEQUENCE [LARGE SCALE GENOMIC DNA]</scope>
    <source>
        <strain evidence="1 2">HHB9708</strain>
    </source>
</reference>
<evidence type="ECO:0000313" key="1">
    <source>
        <dbReference type="EMBL" id="KZS93666.1"/>
    </source>
</evidence>
<protein>
    <submittedName>
        <fullName evidence="1">Uncharacterized protein</fullName>
    </submittedName>
</protein>
<dbReference type="AlphaFoldDB" id="A0A164UZ54"/>
<keyword evidence="2" id="KW-1185">Reference proteome</keyword>
<dbReference type="EMBL" id="KV419406">
    <property type="protein sequence ID" value="KZS93666.1"/>
    <property type="molecule type" value="Genomic_DNA"/>
</dbReference>
<accession>A0A164UZ54</accession>
<organism evidence="1 2">
    <name type="scientific">Sistotremastrum niveocremeum HHB9708</name>
    <dbReference type="NCBI Taxonomy" id="1314777"/>
    <lineage>
        <taxon>Eukaryota</taxon>
        <taxon>Fungi</taxon>
        <taxon>Dikarya</taxon>
        <taxon>Basidiomycota</taxon>
        <taxon>Agaricomycotina</taxon>
        <taxon>Agaricomycetes</taxon>
        <taxon>Sistotremastrales</taxon>
        <taxon>Sistotremastraceae</taxon>
        <taxon>Sertulicium</taxon>
        <taxon>Sertulicium niveocremeum</taxon>
    </lineage>
</organism>
<gene>
    <name evidence="1" type="ORF">SISNIDRAFT_454093</name>
</gene>
<dbReference type="Proteomes" id="UP000076722">
    <property type="component" value="Unassembled WGS sequence"/>
</dbReference>
<proteinExistence type="predicted"/>